<keyword evidence="2" id="KW-1185">Reference proteome</keyword>
<protein>
    <submittedName>
        <fullName evidence="1">Uncharacterized protein</fullName>
    </submittedName>
</protein>
<organism evidence="1 2">
    <name type="scientific">Acetatifactor muris</name>
    <dbReference type="NCBI Taxonomy" id="879566"/>
    <lineage>
        <taxon>Bacteria</taxon>
        <taxon>Bacillati</taxon>
        <taxon>Bacillota</taxon>
        <taxon>Clostridia</taxon>
        <taxon>Lachnospirales</taxon>
        <taxon>Lachnospiraceae</taxon>
        <taxon>Acetatifactor</taxon>
    </lineage>
</organism>
<name>A0A2K4ZLF3_9FIRM</name>
<accession>A0A2K4ZLF3</accession>
<sequence>MEITAAKKNVRWMEKRLDDTSEKNYLVNFSALFTSSLLKAKFKQEVDI</sequence>
<reference evidence="1 2" key="1">
    <citation type="submission" date="2018-01" db="EMBL/GenBank/DDBJ databases">
        <authorList>
            <person name="Gaut B.S."/>
            <person name="Morton B.R."/>
            <person name="Clegg M.T."/>
            <person name="Duvall M.R."/>
        </authorList>
    </citation>
    <scope>NUCLEOTIDE SEQUENCE [LARGE SCALE GENOMIC DNA]</scope>
    <source>
        <strain evidence="1">GP69</strain>
    </source>
</reference>
<dbReference type="RefSeq" id="WP_172455211.1">
    <property type="nucleotide sequence ID" value="NZ_JANJZD010000021.1"/>
</dbReference>
<dbReference type="Proteomes" id="UP000236311">
    <property type="component" value="Unassembled WGS sequence"/>
</dbReference>
<evidence type="ECO:0000313" key="2">
    <source>
        <dbReference type="Proteomes" id="UP000236311"/>
    </source>
</evidence>
<proteinExistence type="predicted"/>
<dbReference type="AlphaFoldDB" id="A0A2K4ZLF3"/>
<dbReference type="EMBL" id="OFSM01000023">
    <property type="protein sequence ID" value="SOY31270.1"/>
    <property type="molecule type" value="Genomic_DNA"/>
</dbReference>
<gene>
    <name evidence="1" type="ORF">AMURIS_04006</name>
</gene>
<evidence type="ECO:0000313" key="1">
    <source>
        <dbReference type="EMBL" id="SOY31270.1"/>
    </source>
</evidence>